<dbReference type="EMBL" id="JAZEWV010000005">
    <property type="protein sequence ID" value="MEE4542221.1"/>
    <property type="molecule type" value="Genomic_DNA"/>
</dbReference>
<dbReference type="Proteomes" id="UP001344658">
    <property type="component" value="Unassembled WGS sequence"/>
</dbReference>
<dbReference type="InterPro" id="IPR043917">
    <property type="entry name" value="DUF5753"/>
</dbReference>
<evidence type="ECO:0000313" key="3">
    <source>
        <dbReference type="Proteomes" id="UP001344658"/>
    </source>
</evidence>
<keyword evidence="3" id="KW-1185">Reference proteome</keyword>
<evidence type="ECO:0000259" key="1">
    <source>
        <dbReference type="Pfam" id="PF19054"/>
    </source>
</evidence>
<sequence length="282" mass="31471">MAPTPRELKPSNSARELFGAEQRRLRSAAGLSLDRMAEIVNYSKSHLHGVEVGERLPLPPLPEKLDATFGTGQLFAGLWEIVQRERVPRRFDHCLALEGRATRIQVYGASIVPGLLQTEAYMRAQFVAAHAEWSEKEVNHEVEKRLSRQERLRGDNTPDFWAIVDESALRRTTGGPTAMREQLTALLTFVDTAHTTVQVMPFSHYSYPLFNGTFILLTLPDSSTAAYAESSTAGEMLDDRATIARSIRDYDRMKACALSPGASARFIEAVLEDHKRCESPPS</sequence>
<dbReference type="SUPFAM" id="SSF47413">
    <property type="entry name" value="lambda repressor-like DNA-binding domains"/>
    <property type="match status" value="1"/>
</dbReference>
<dbReference type="Pfam" id="PF19054">
    <property type="entry name" value="DUF5753"/>
    <property type="match status" value="1"/>
</dbReference>
<dbReference type="Gene3D" id="1.10.260.40">
    <property type="entry name" value="lambda repressor-like DNA-binding domains"/>
    <property type="match status" value="1"/>
</dbReference>
<evidence type="ECO:0000313" key="2">
    <source>
        <dbReference type="EMBL" id="MEE4542221.1"/>
    </source>
</evidence>
<protein>
    <submittedName>
        <fullName evidence="2">Helix-turn-helix transcriptional regulator</fullName>
    </submittedName>
</protein>
<accession>A0ABU7P8T3</accession>
<dbReference type="InterPro" id="IPR001387">
    <property type="entry name" value="Cro/C1-type_HTH"/>
</dbReference>
<name>A0ABU7P8T3_9ACTN</name>
<reference evidence="2 3" key="1">
    <citation type="submission" date="2023-12" db="EMBL/GenBank/DDBJ databases">
        <title>Streptomyces sp. V4-01.</title>
        <authorList>
            <person name="Somphong A."/>
            <person name="Phongsopitanun W."/>
        </authorList>
    </citation>
    <scope>NUCLEOTIDE SEQUENCE [LARGE SCALE GENOMIC DNA]</scope>
    <source>
        <strain evidence="2 3">V4-01</strain>
    </source>
</reference>
<dbReference type="RefSeq" id="WP_330794127.1">
    <property type="nucleotide sequence ID" value="NZ_JAZEWV010000005.1"/>
</dbReference>
<feature type="domain" description="DUF5753" evidence="1">
    <location>
        <begin position="93"/>
        <end position="268"/>
    </location>
</feature>
<organism evidence="2 3">
    <name type="scientific">Actinacidiphila polyblastidii</name>
    <dbReference type="NCBI Taxonomy" id="3110430"/>
    <lineage>
        <taxon>Bacteria</taxon>
        <taxon>Bacillati</taxon>
        <taxon>Actinomycetota</taxon>
        <taxon>Actinomycetes</taxon>
        <taxon>Kitasatosporales</taxon>
        <taxon>Streptomycetaceae</taxon>
        <taxon>Actinacidiphila</taxon>
    </lineage>
</organism>
<proteinExistence type="predicted"/>
<dbReference type="CDD" id="cd00093">
    <property type="entry name" value="HTH_XRE"/>
    <property type="match status" value="1"/>
</dbReference>
<gene>
    <name evidence="2" type="ORF">V2S66_09640</name>
</gene>
<dbReference type="InterPro" id="IPR010982">
    <property type="entry name" value="Lambda_DNA-bd_dom_sf"/>
</dbReference>
<dbReference type="Pfam" id="PF13560">
    <property type="entry name" value="HTH_31"/>
    <property type="match status" value="1"/>
</dbReference>
<comment type="caution">
    <text evidence="2">The sequence shown here is derived from an EMBL/GenBank/DDBJ whole genome shotgun (WGS) entry which is preliminary data.</text>
</comment>